<dbReference type="Proteomes" id="UP000007797">
    <property type="component" value="Unassembled WGS sequence"/>
</dbReference>
<proteinExistence type="predicted"/>
<sequence>MDMVKMVLEKSLGRNSGGGGPNISSPFDVVTSSLVPPNLSSLIDNLPLPPPQQIQPQQIQHPHNYKTIRHQPSILHDKGLIGDTSSIMVFNEVSDVITVYITPDQNTLFRKKIGGEVGISTNGVKLGAQVEFDKNNHDIDQIQKILILPGESGTFHISKNTFAYVQVFVYDRNHNGDIDVLTRQLKHGDIFSILNKHIDAVKSKPYKVYNQDFEEIATIIPQPIHYFSYNHPNQNQNNQNNNYHQNNHNNNHNNQNNNNNNNNSHVNTHNNNNNNNQNDHNSLKTLFKKDSQFNDRHHQNQKDNHHEEQVQQQQQQQQHHHNQHANFGTHKHRSNTDGSYDGSNHPKHHL</sequence>
<organism evidence="2 3">
    <name type="scientific">Cavenderia fasciculata</name>
    <name type="common">Slime mold</name>
    <name type="synonym">Dictyostelium fasciculatum</name>
    <dbReference type="NCBI Taxonomy" id="261658"/>
    <lineage>
        <taxon>Eukaryota</taxon>
        <taxon>Amoebozoa</taxon>
        <taxon>Evosea</taxon>
        <taxon>Eumycetozoa</taxon>
        <taxon>Dictyostelia</taxon>
        <taxon>Acytosteliales</taxon>
        <taxon>Cavenderiaceae</taxon>
        <taxon>Cavenderia</taxon>
    </lineage>
</organism>
<gene>
    <name evidence="2" type="ORF">DFA_02830</name>
</gene>
<dbReference type="STRING" id="1054147.F4PIK7"/>
<evidence type="ECO:0000256" key="1">
    <source>
        <dbReference type="SAM" id="MobiDB-lite"/>
    </source>
</evidence>
<reference evidence="3" key="1">
    <citation type="journal article" date="2011" name="Genome Res.">
        <title>Phylogeny-wide analysis of social amoeba genomes highlights ancient origins for complex intercellular communication.</title>
        <authorList>
            <person name="Heidel A.J."/>
            <person name="Lawal H.M."/>
            <person name="Felder M."/>
            <person name="Schilde C."/>
            <person name="Helps N.R."/>
            <person name="Tunggal B."/>
            <person name="Rivero F."/>
            <person name="John U."/>
            <person name="Schleicher M."/>
            <person name="Eichinger L."/>
            <person name="Platzer M."/>
            <person name="Noegel A.A."/>
            <person name="Schaap P."/>
            <person name="Gloeckner G."/>
        </authorList>
    </citation>
    <scope>NUCLEOTIDE SEQUENCE [LARGE SCALE GENOMIC DNA]</scope>
    <source>
        <strain evidence="3">SH3</strain>
    </source>
</reference>
<protein>
    <submittedName>
        <fullName evidence="2">Uncharacterized protein</fullName>
    </submittedName>
</protein>
<feature type="region of interest" description="Disordered" evidence="1">
    <location>
        <begin position="227"/>
        <end position="282"/>
    </location>
</feature>
<feature type="region of interest" description="Disordered" evidence="1">
    <location>
        <begin position="295"/>
        <end position="350"/>
    </location>
</feature>
<keyword evidence="3" id="KW-1185">Reference proteome</keyword>
<accession>F4PIK7</accession>
<evidence type="ECO:0000313" key="3">
    <source>
        <dbReference type="Proteomes" id="UP000007797"/>
    </source>
</evidence>
<feature type="compositionally biased region" description="Low complexity" evidence="1">
    <location>
        <begin position="230"/>
        <end position="280"/>
    </location>
</feature>
<dbReference type="EMBL" id="GL883006">
    <property type="protein sequence ID" value="EGG24587.1"/>
    <property type="molecule type" value="Genomic_DNA"/>
</dbReference>
<evidence type="ECO:0000313" key="2">
    <source>
        <dbReference type="EMBL" id="EGG24587.1"/>
    </source>
</evidence>
<feature type="compositionally biased region" description="Basic and acidic residues" evidence="1">
    <location>
        <begin position="295"/>
        <end position="309"/>
    </location>
</feature>
<feature type="compositionally biased region" description="Basic residues" evidence="1">
    <location>
        <begin position="318"/>
        <end position="333"/>
    </location>
</feature>
<name>F4PIK7_CACFS</name>
<dbReference type="RefSeq" id="XP_004362438.1">
    <property type="nucleotide sequence ID" value="XM_004362381.1"/>
</dbReference>
<dbReference type="KEGG" id="dfa:DFA_02830"/>
<dbReference type="GeneID" id="14877419"/>
<dbReference type="AlphaFoldDB" id="F4PIK7"/>